<dbReference type="GeneID" id="78287175"/>
<evidence type="ECO:0000313" key="2">
    <source>
        <dbReference type="Proteomes" id="UP000198558"/>
    </source>
</evidence>
<keyword evidence="2" id="KW-1185">Reference proteome</keyword>
<dbReference type="RefSeq" id="WP_092351436.1">
    <property type="nucleotide sequence ID" value="NZ_FOIN01000001.1"/>
</dbReference>
<dbReference type="Proteomes" id="UP000198558">
    <property type="component" value="Unassembled WGS sequence"/>
</dbReference>
<proteinExistence type="predicted"/>
<accession>A0A1I0BI44</accession>
<name>A0A1I0BI44_9FIRM</name>
<organism evidence="1 2">
    <name type="scientific">Thomasclavelia cocleata</name>
    <dbReference type="NCBI Taxonomy" id="69824"/>
    <lineage>
        <taxon>Bacteria</taxon>
        <taxon>Bacillati</taxon>
        <taxon>Bacillota</taxon>
        <taxon>Erysipelotrichia</taxon>
        <taxon>Erysipelotrichales</taxon>
        <taxon>Coprobacillaceae</taxon>
        <taxon>Thomasclavelia</taxon>
    </lineage>
</organism>
<reference evidence="2" key="1">
    <citation type="submission" date="2016-10" db="EMBL/GenBank/DDBJ databases">
        <authorList>
            <person name="Varghese N."/>
            <person name="Submissions S."/>
        </authorList>
    </citation>
    <scope>NUCLEOTIDE SEQUENCE [LARGE SCALE GENOMIC DNA]</scope>
    <source>
        <strain evidence="2">DSM 1551</strain>
    </source>
</reference>
<dbReference type="EMBL" id="FOIN01000001">
    <property type="protein sequence ID" value="SET06550.1"/>
    <property type="molecule type" value="Genomic_DNA"/>
</dbReference>
<dbReference type="InterPro" id="IPR021957">
    <property type="entry name" value="DUF3574"/>
</dbReference>
<sequence>MKEYTLYVGLNDKDTKNQKISTIEAYKMVENTLLNNDVEGATIYEGRGIYKHENGIKIRETTLIIKTIMFDEKAENKYIDNLKRVVSILKTTLNQESVAVQVKDINSNLW</sequence>
<dbReference type="Pfam" id="PF12098">
    <property type="entry name" value="DUF3574"/>
    <property type="match status" value="1"/>
</dbReference>
<protein>
    <recommendedName>
        <fullName evidence="3">DUF190 domain-containing protein</fullName>
    </recommendedName>
</protein>
<dbReference type="OrthoDB" id="3174877at2"/>
<gene>
    <name evidence="1" type="ORF">SAMN04489758_101131</name>
</gene>
<evidence type="ECO:0008006" key="3">
    <source>
        <dbReference type="Google" id="ProtNLM"/>
    </source>
</evidence>
<evidence type="ECO:0000313" key="1">
    <source>
        <dbReference type="EMBL" id="SET06550.1"/>
    </source>
</evidence>
<dbReference type="AlphaFoldDB" id="A0A1I0BI44"/>